<sequence length="166" mass="19813">MKFHLPKWFPITRETYLDRLSLRFERDDEPNRLSPVDFFVSIINPLKEPPIITANTVLSILAINYPMDKVNCYVSDDGAPMLLFDTIAETAEFVRKWVPFCKKHSLEPRTSEFYFSEKIDYLKDKVQQTFVNERRAMKREYEEFKWLSKRGRADDGASMLVWREFL</sequence>
<gene>
    <name evidence="1" type="ORF">LOK49_LG04G01854</name>
</gene>
<evidence type="ECO:0000313" key="1">
    <source>
        <dbReference type="EMBL" id="KAI8016773.1"/>
    </source>
</evidence>
<comment type="caution">
    <text evidence="1">The sequence shown here is derived from an EMBL/GenBank/DDBJ whole genome shotgun (WGS) entry which is preliminary data.</text>
</comment>
<dbReference type="Proteomes" id="UP001060215">
    <property type="component" value="Chromosome 2"/>
</dbReference>
<evidence type="ECO:0000313" key="2">
    <source>
        <dbReference type="Proteomes" id="UP001060215"/>
    </source>
</evidence>
<reference evidence="1 2" key="1">
    <citation type="journal article" date="2022" name="Plant J.">
        <title>Chromosome-level genome of Camellia lanceoleosa provides a valuable resource for understanding genome evolution and self-incompatibility.</title>
        <authorList>
            <person name="Gong W."/>
            <person name="Xiao S."/>
            <person name="Wang L."/>
            <person name="Liao Z."/>
            <person name="Chang Y."/>
            <person name="Mo W."/>
            <person name="Hu G."/>
            <person name="Li W."/>
            <person name="Zhao G."/>
            <person name="Zhu H."/>
            <person name="Hu X."/>
            <person name="Ji K."/>
            <person name="Xiang X."/>
            <person name="Song Q."/>
            <person name="Yuan D."/>
            <person name="Jin S."/>
            <person name="Zhang L."/>
        </authorList>
    </citation>
    <scope>NUCLEOTIDE SEQUENCE [LARGE SCALE GENOMIC DNA]</scope>
    <source>
        <strain evidence="1">SQ_2022a</strain>
    </source>
</reference>
<accession>A0ACC0HTH7</accession>
<keyword evidence="2" id="KW-1185">Reference proteome</keyword>
<name>A0ACC0HTH7_9ERIC</name>
<protein>
    <submittedName>
        <fullName evidence="1">Cellulose synthase A catalytic subunit 7 [UDP-forming]</fullName>
    </submittedName>
</protein>
<organism evidence="1 2">
    <name type="scientific">Camellia lanceoleosa</name>
    <dbReference type="NCBI Taxonomy" id="1840588"/>
    <lineage>
        <taxon>Eukaryota</taxon>
        <taxon>Viridiplantae</taxon>
        <taxon>Streptophyta</taxon>
        <taxon>Embryophyta</taxon>
        <taxon>Tracheophyta</taxon>
        <taxon>Spermatophyta</taxon>
        <taxon>Magnoliopsida</taxon>
        <taxon>eudicotyledons</taxon>
        <taxon>Gunneridae</taxon>
        <taxon>Pentapetalae</taxon>
        <taxon>asterids</taxon>
        <taxon>Ericales</taxon>
        <taxon>Theaceae</taxon>
        <taxon>Camellia</taxon>
    </lineage>
</organism>
<proteinExistence type="predicted"/>
<dbReference type="EMBL" id="CM045759">
    <property type="protein sequence ID" value="KAI8016773.1"/>
    <property type="molecule type" value="Genomic_DNA"/>
</dbReference>